<accession>A0A6A4LN44</accession>
<dbReference type="EMBL" id="QEFC01001182">
    <property type="protein sequence ID" value="KAE9459235.1"/>
    <property type="molecule type" value="Genomic_DNA"/>
</dbReference>
<keyword evidence="2" id="KW-1185">Reference proteome</keyword>
<organism evidence="1 2">
    <name type="scientific">Rhododendron williamsianum</name>
    <dbReference type="NCBI Taxonomy" id="262921"/>
    <lineage>
        <taxon>Eukaryota</taxon>
        <taxon>Viridiplantae</taxon>
        <taxon>Streptophyta</taxon>
        <taxon>Embryophyta</taxon>
        <taxon>Tracheophyta</taxon>
        <taxon>Spermatophyta</taxon>
        <taxon>Magnoliopsida</taxon>
        <taxon>eudicotyledons</taxon>
        <taxon>Gunneridae</taxon>
        <taxon>Pentapetalae</taxon>
        <taxon>asterids</taxon>
        <taxon>Ericales</taxon>
        <taxon>Ericaceae</taxon>
        <taxon>Ericoideae</taxon>
        <taxon>Rhodoreae</taxon>
        <taxon>Rhododendron</taxon>
    </lineage>
</organism>
<proteinExistence type="predicted"/>
<reference evidence="1 2" key="1">
    <citation type="journal article" date="2019" name="Genome Biol. Evol.">
        <title>The Rhododendron genome and chromosomal organization provide insight into shared whole-genome duplications across the heath family (Ericaceae).</title>
        <authorList>
            <person name="Soza V.L."/>
            <person name="Lindsley D."/>
            <person name="Waalkes A."/>
            <person name="Ramage E."/>
            <person name="Patwardhan R.P."/>
            <person name="Burton J.N."/>
            <person name="Adey A."/>
            <person name="Kumar A."/>
            <person name="Qiu R."/>
            <person name="Shendure J."/>
            <person name="Hall B."/>
        </authorList>
    </citation>
    <scope>NUCLEOTIDE SEQUENCE [LARGE SCALE GENOMIC DNA]</scope>
    <source>
        <strain evidence="1">RSF 1966-606</strain>
    </source>
</reference>
<gene>
    <name evidence="1" type="ORF">C3L33_08852</name>
</gene>
<evidence type="ECO:0000313" key="1">
    <source>
        <dbReference type="EMBL" id="KAE9459235.1"/>
    </source>
</evidence>
<name>A0A6A4LN44_9ERIC</name>
<dbReference type="OrthoDB" id="512750at2759"/>
<evidence type="ECO:0000313" key="2">
    <source>
        <dbReference type="Proteomes" id="UP000428333"/>
    </source>
</evidence>
<comment type="caution">
    <text evidence="1">The sequence shown here is derived from an EMBL/GenBank/DDBJ whole genome shotgun (WGS) entry which is preliminary data.</text>
</comment>
<feature type="non-terminal residue" evidence="1">
    <location>
        <position position="1"/>
    </location>
</feature>
<dbReference type="AlphaFoldDB" id="A0A6A4LN44"/>
<dbReference type="Proteomes" id="UP000428333">
    <property type="component" value="Linkage Group LG05"/>
</dbReference>
<protein>
    <submittedName>
        <fullName evidence="1">Uncharacterized protein</fullName>
    </submittedName>
</protein>
<sequence>MNGSLDGKPKHQHPNWVLYDMATGEGVSLHDVSGVVLSEVMILLLLLQIIHRSHHIFNCEMFMFNLQYSVCFMQSKSAKRRLRLPGIVPLAYAKVMKKLNFCG</sequence>